<feature type="chain" id="PRO_5041977244" description="Transmembrane protein" evidence="2">
    <location>
        <begin position="21"/>
        <end position="163"/>
    </location>
</feature>
<dbReference type="EMBL" id="JAUTDP010000009">
    <property type="protein sequence ID" value="KAK3396647.1"/>
    <property type="molecule type" value="Genomic_DNA"/>
</dbReference>
<evidence type="ECO:0008006" key="5">
    <source>
        <dbReference type="Google" id="ProtNLM"/>
    </source>
</evidence>
<feature type="transmembrane region" description="Helical" evidence="1">
    <location>
        <begin position="125"/>
        <end position="150"/>
    </location>
</feature>
<keyword evidence="1" id="KW-1133">Transmembrane helix</keyword>
<reference evidence="3" key="2">
    <citation type="submission" date="2023-07" db="EMBL/GenBank/DDBJ databases">
        <authorList>
            <consortium name="Lawrence Berkeley National Laboratory"/>
            <person name="Haridas S."/>
            <person name="Hensen N."/>
            <person name="Bonometti L."/>
            <person name="Westerberg I."/>
            <person name="Brannstrom I.O."/>
            <person name="Guillou S."/>
            <person name="Cros-Aarteil S."/>
            <person name="Calhoun S."/>
            <person name="Kuo A."/>
            <person name="Mondo S."/>
            <person name="Pangilinan J."/>
            <person name="Riley R."/>
            <person name="LaButti K."/>
            <person name="Andreopoulos B."/>
            <person name="Lipzen A."/>
            <person name="Chen C."/>
            <person name="Yanf M."/>
            <person name="Daum C."/>
            <person name="Ng V."/>
            <person name="Clum A."/>
            <person name="Steindorff A."/>
            <person name="Ohm R."/>
            <person name="Martin F."/>
            <person name="Silar P."/>
            <person name="Natvig D."/>
            <person name="Lalanne C."/>
            <person name="Gautier V."/>
            <person name="Ament-velasquez S.L."/>
            <person name="Kruys A."/>
            <person name="Hutchinson M.I."/>
            <person name="Powell A.J."/>
            <person name="Barry K."/>
            <person name="Miller A.N."/>
            <person name="Grigoriev I.V."/>
            <person name="Debuchy R."/>
            <person name="Gladieux P."/>
            <person name="Thoren M.H."/>
            <person name="Johannesson H."/>
        </authorList>
    </citation>
    <scope>NUCLEOTIDE SEQUENCE</scope>
    <source>
        <strain evidence="3">FGSC 1904</strain>
    </source>
</reference>
<gene>
    <name evidence="3" type="ORF">B0T20DRAFT_502163</name>
</gene>
<name>A0AAE0PBA0_SORBR</name>
<feature type="signal peptide" evidence="2">
    <location>
        <begin position="1"/>
        <end position="20"/>
    </location>
</feature>
<keyword evidence="2" id="KW-0732">Signal</keyword>
<dbReference type="AlphaFoldDB" id="A0AAE0PBA0"/>
<keyword evidence="1" id="KW-0812">Transmembrane</keyword>
<evidence type="ECO:0000256" key="1">
    <source>
        <dbReference type="SAM" id="Phobius"/>
    </source>
</evidence>
<comment type="caution">
    <text evidence="3">The sequence shown here is derived from an EMBL/GenBank/DDBJ whole genome shotgun (WGS) entry which is preliminary data.</text>
</comment>
<keyword evidence="1" id="KW-0472">Membrane</keyword>
<dbReference type="Proteomes" id="UP001281003">
    <property type="component" value="Unassembled WGS sequence"/>
</dbReference>
<proteinExistence type="predicted"/>
<protein>
    <recommendedName>
        <fullName evidence="5">Transmembrane protein</fullName>
    </recommendedName>
</protein>
<reference evidence="3" key="1">
    <citation type="journal article" date="2023" name="Mol. Phylogenet. Evol.">
        <title>Genome-scale phylogeny and comparative genomics of the fungal order Sordariales.</title>
        <authorList>
            <person name="Hensen N."/>
            <person name="Bonometti L."/>
            <person name="Westerberg I."/>
            <person name="Brannstrom I.O."/>
            <person name="Guillou S."/>
            <person name="Cros-Aarteil S."/>
            <person name="Calhoun S."/>
            <person name="Haridas S."/>
            <person name="Kuo A."/>
            <person name="Mondo S."/>
            <person name="Pangilinan J."/>
            <person name="Riley R."/>
            <person name="LaButti K."/>
            <person name="Andreopoulos B."/>
            <person name="Lipzen A."/>
            <person name="Chen C."/>
            <person name="Yan M."/>
            <person name="Daum C."/>
            <person name="Ng V."/>
            <person name="Clum A."/>
            <person name="Steindorff A."/>
            <person name="Ohm R.A."/>
            <person name="Martin F."/>
            <person name="Silar P."/>
            <person name="Natvig D.O."/>
            <person name="Lalanne C."/>
            <person name="Gautier V."/>
            <person name="Ament-Velasquez S.L."/>
            <person name="Kruys A."/>
            <person name="Hutchinson M.I."/>
            <person name="Powell A.J."/>
            <person name="Barry K."/>
            <person name="Miller A.N."/>
            <person name="Grigoriev I.V."/>
            <person name="Debuchy R."/>
            <person name="Gladieux P."/>
            <person name="Hiltunen Thoren M."/>
            <person name="Johannesson H."/>
        </authorList>
    </citation>
    <scope>NUCLEOTIDE SEQUENCE</scope>
    <source>
        <strain evidence="3">FGSC 1904</strain>
    </source>
</reference>
<organism evidence="3 4">
    <name type="scientific">Sordaria brevicollis</name>
    <dbReference type="NCBI Taxonomy" id="83679"/>
    <lineage>
        <taxon>Eukaryota</taxon>
        <taxon>Fungi</taxon>
        <taxon>Dikarya</taxon>
        <taxon>Ascomycota</taxon>
        <taxon>Pezizomycotina</taxon>
        <taxon>Sordariomycetes</taxon>
        <taxon>Sordariomycetidae</taxon>
        <taxon>Sordariales</taxon>
        <taxon>Sordariaceae</taxon>
        <taxon>Sordaria</taxon>
    </lineage>
</organism>
<evidence type="ECO:0000256" key="2">
    <source>
        <dbReference type="SAM" id="SignalP"/>
    </source>
</evidence>
<evidence type="ECO:0000313" key="4">
    <source>
        <dbReference type="Proteomes" id="UP001281003"/>
    </source>
</evidence>
<sequence>MRPQLILHFIISALVGVATAVSLPNLRDLAHQRIESRETTQVVTSHLAPRSTETSLPCTDLPQGQCPEDYTTWQRAGSPTAVKLPDERVSEAVGKREKTEDASLEAANAYWKDRHEKQQRAKKRIWIVLGCVLGVIGLVGICILLFFWCYKPKPNASSKQIPV</sequence>
<keyword evidence="4" id="KW-1185">Reference proteome</keyword>
<evidence type="ECO:0000313" key="3">
    <source>
        <dbReference type="EMBL" id="KAK3396647.1"/>
    </source>
</evidence>
<accession>A0AAE0PBA0</accession>